<keyword evidence="1" id="KW-0732">Signal</keyword>
<dbReference type="OrthoDB" id="7172943at2"/>
<sequence length="156" mass="17361">MASVAVIGLALVLTACAGQPDYRAAENGGFGYSERQLTDNQYRVNFKARGDDTGAAMDYAMLRASELTLENEFEWFVVSSRETFVDRERVTNNNFGFGFGYGFRPRSSYHLGMTLGDGRKEVAVNLEIRMGTGEMPESDQAYNAAELFENLRPPTE</sequence>
<name>A0A432WYP9_9GAMM</name>
<evidence type="ECO:0000313" key="2">
    <source>
        <dbReference type="EMBL" id="RUO38847.1"/>
    </source>
</evidence>
<feature type="signal peptide" evidence="1">
    <location>
        <begin position="1"/>
        <end position="17"/>
    </location>
</feature>
<evidence type="ECO:0000313" key="3">
    <source>
        <dbReference type="Proteomes" id="UP000286934"/>
    </source>
</evidence>
<feature type="chain" id="PRO_5019249788" description="DUF4136 domain-containing protein" evidence="1">
    <location>
        <begin position="18"/>
        <end position="156"/>
    </location>
</feature>
<dbReference type="AlphaFoldDB" id="A0A432WYP9"/>
<accession>A0A432WYP9</accession>
<dbReference type="NCBIfam" id="NF047637">
    <property type="entry name" value="lipo_CC0125"/>
    <property type="match status" value="1"/>
</dbReference>
<evidence type="ECO:0008006" key="4">
    <source>
        <dbReference type="Google" id="ProtNLM"/>
    </source>
</evidence>
<evidence type="ECO:0000256" key="1">
    <source>
        <dbReference type="SAM" id="SignalP"/>
    </source>
</evidence>
<dbReference type="EMBL" id="PIPP01000001">
    <property type="protein sequence ID" value="RUO38847.1"/>
    <property type="molecule type" value="Genomic_DNA"/>
</dbReference>
<protein>
    <recommendedName>
        <fullName evidence="4">DUF4136 domain-containing protein</fullName>
    </recommendedName>
</protein>
<keyword evidence="3" id="KW-1185">Reference proteome</keyword>
<reference evidence="3" key="1">
    <citation type="journal article" date="2018" name="Front. Microbiol.">
        <title>Genome-Based Analysis Reveals the Taxonomy and Diversity of the Family Idiomarinaceae.</title>
        <authorList>
            <person name="Liu Y."/>
            <person name="Lai Q."/>
            <person name="Shao Z."/>
        </authorList>
    </citation>
    <scope>NUCLEOTIDE SEQUENCE [LARGE SCALE GENOMIC DNA]</scope>
    <source>
        <strain evidence="3">AIS</strain>
    </source>
</reference>
<gene>
    <name evidence="2" type="ORF">CWE13_02105</name>
</gene>
<dbReference type="Proteomes" id="UP000286934">
    <property type="component" value="Unassembled WGS sequence"/>
</dbReference>
<comment type="caution">
    <text evidence="2">The sequence shown here is derived from an EMBL/GenBank/DDBJ whole genome shotgun (WGS) entry which is preliminary data.</text>
</comment>
<organism evidence="2 3">
    <name type="scientific">Aliidiomarina shirensis</name>
    <dbReference type="NCBI Taxonomy" id="1048642"/>
    <lineage>
        <taxon>Bacteria</taxon>
        <taxon>Pseudomonadati</taxon>
        <taxon>Pseudomonadota</taxon>
        <taxon>Gammaproteobacteria</taxon>
        <taxon>Alteromonadales</taxon>
        <taxon>Idiomarinaceae</taxon>
        <taxon>Aliidiomarina</taxon>
    </lineage>
</organism>
<proteinExistence type="predicted"/>